<evidence type="ECO:0000256" key="10">
    <source>
        <dbReference type="RuleBase" id="RU365082"/>
    </source>
</evidence>
<dbReference type="Pfam" id="PF25065">
    <property type="entry name" value="RM3_Med14"/>
    <property type="match status" value="1"/>
</dbReference>
<dbReference type="EMBL" id="BGZK01000243">
    <property type="protein sequence ID" value="GBP31257.1"/>
    <property type="molecule type" value="Genomic_DNA"/>
</dbReference>
<dbReference type="InterPro" id="IPR055114">
    <property type="entry name" value="Med14_RM6"/>
</dbReference>
<dbReference type="InterPro" id="IPR055113">
    <property type="entry name" value="Med14_RM2"/>
</dbReference>
<comment type="caution">
    <text evidence="19">The sequence shown here is derived from an EMBL/GenBank/DDBJ whole genome shotgun (WGS) entry which is preliminary data.</text>
</comment>
<evidence type="ECO:0000259" key="12">
    <source>
        <dbReference type="Pfam" id="PF08638"/>
    </source>
</evidence>
<feature type="region of interest" description="Disordered" evidence="11">
    <location>
        <begin position="1072"/>
        <end position="1213"/>
    </location>
</feature>
<evidence type="ECO:0000256" key="5">
    <source>
        <dbReference type="ARBA" id="ARBA00023015"/>
    </source>
</evidence>
<organism evidence="19 20">
    <name type="scientific">Eumeta variegata</name>
    <name type="common">Bagworm moth</name>
    <name type="synonym">Eumeta japonica</name>
    <dbReference type="NCBI Taxonomy" id="151549"/>
    <lineage>
        <taxon>Eukaryota</taxon>
        <taxon>Metazoa</taxon>
        <taxon>Ecdysozoa</taxon>
        <taxon>Arthropoda</taxon>
        <taxon>Hexapoda</taxon>
        <taxon>Insecta</taxon>
        <taxon>Pterygota</taxon>
        <taxon>Neoptera</taxon>
        <taxon>Endopterygota</taxon>
        <taxon>Lepidoptera</taxon>
        <taxon>Glossata</taxon>
        <taxon>Ditrysia</taxon>
        <taxon>Tineoidea</taxon>
        <taxon>Psychidae</taxon>
        <taxon>Oiketicinae</taxon>
        <taxon>Eumeta</taxon>
    </lineage>
</organism>
<dbReference type="Pfam" id="PF25067">
    <property type="entry name" value="RM5_Med14"/>
    <property type="match status" value="1"/>
</dbReference>
<dbReference type="Pfam" id="PF08638">
    <property type="entry name" value="Med14"/>
    <property type="match status" value="2"/>
</dbReference>
<keyword evidence="6 10" id="KW-0010">Activator</keyword>
<sequence length="1504" mass="163226">MVPVAIEGCAQGTEGGGARGGSISLTMLIDFIVQRTYHELTVLAELLPRKTDMERKIEIYKFSARTRQLFVRLLALVKWASSATKVDRSAHIMAFLDKQSLLFVETADVLARVARETLVHARMEEFSVECLLYTDSQVILALSACGLQEMVNKMNDSVKKRDMKVNVGKTKVMVFKRAKAILNAILPTFHMAAAVEVLTLGTYSRLPAVIRERLVPPPPLTAAERRSTLRALAHIVRQRLTTASLPSDVRNLKVENGRATFIVGQEFSVSLTVMGDAPNVPWRLLDIAILIQDSETGEGKPLVHTSQLNWLRGVAQARLAAAGLSGALAALRFFCRSLSLELLYTQTLRLCRDRLARHLQVDRYTPGQKLQVSYWRELGCELGYRLIVGAEGESLCVWHVPALTGGERVAAALTPHAPSMERLLAHTVHVRSRQRLNDLKILLNDLGVECTVGGWPCVLACEVLSPCLRAEQLLVSVGAHGGRLRARVPAYPHTPRMPELASALANPNMAQIKVLLTQLRFWLVARRCEKTLQHLPASVCEHLPFLHGPDHPLNKLAPDRLYVTLHRHTDHVLIVEMKEVCSSNSSAASLASGGACSVSLSFHLAHARRCTPDECEEEVPAAPHTAHAPAHPAHSAVPRSFLRIHSLVELDTFTLTHGPFTPLDTIGMVPGKRKLSGNLVRAVRGRQPAYFLPELAHVVAAADERVPFVNLAQELASRGVTHGGVQPEWCGSALGMRVVALPTPEGACPRAATALRARLLAATLRLTTRNQARVWTAEIVFHGSPIRTSNSKEQGERRCVYLQYELGTDAGRTADAFLADWAAIVHLHTLLHDFILRPAAERETLWHGVSIRSYTYRSLVVGFGLGQRATAVLQWNASTQRYTVATPAHQPAANAHHLLHHHLDHYLNCFASMDTLVLTPMFSCPDPGSPFDFDPILDSALHYAFSHNSDLDEARGKHNDLMSLGVVLRETYAPLLALSRLPSLPQLGLHHARTQMPTPTFTLLAHSWRKIRIIYAGAYSLEVGIRGGATVSIRDGSYSKFDRSAVIDEFAPAQGLKTFLSRYVDESMSSRLLAEDDNPPSPVSPMAAPGGLRFPAPLTPPQPHTPHSAPVTPHPASPAPHAIGSGSFNLTSPPGGGAAVTGVGGVSASPASPLAPSPLGPAPVASPHPPPTSPFTAWPASPSLPRPSPGHHPSPRHHLDHKSTSGGSGGAGAGRVLVGGRAWAGATATLLPVSALEALCTPCEPPPGAPPGPPLAPLQRFLACVYMKRTLQRFVQSEDYLTIVSAEAGQLMFRCEGAGLAARVALHPQHMQSLHLQLTPLPDHKETWTADDLQVMEKFFEQRIAIAPYRATALTGWGRVWGAPSAALPSLVALMRADLAPPAPALWTLQWALRIPPAAPQIVPAGHPAVLLTKTKILFFICLTRGDTQLVLPLVYDVQSNVTQLADKRESSQPHLLAVSHHLKRFCEYNPSHGECTLWPAVRDLLTSFTLSQDAAAAPAPPPP</sequence>
<dbReference type="InterPro" id="IPR055107">
    <property type="entry name" value="Med14_RM8"/>
</dbReference>
<evidence type="ECO:0000256" key="3">
    <source>
        <dbReference type="ARBA" id="ARBA00019619"/>
    </source>
</evidence>
<protein>
    <recommendedName>
        <fullName evidence="3 10">Mediator of RNA polymerase II transcription subunit 14</fullName>
    </recommendedName>
    <alternativeName>
        <fullName evidence="9 10">Mediator complex subunit 14</fullName>
    </alternativeName>
</protein>
<dbReference type="GO" id="GO:0003712">
    <property type="term" value="F:transcription coregulator activity"/>
    <property type="evidence" value="ECO:0007669"/>
    <property type="project" value="UniProtKB-UniRule"/>
</dbReference>
<reference evidence="19 20" key="1">
    <citation type="journal article" date="2019" name="Commun. Biol.">
        <title>The bagworm genome reveals a unique fibroin gene that provides high tensile strength.</title>
        <authorList>
            <person name="Kono N."/>
            <person name="Nakamura H."/>
            <person name="Ohtoshi R."/>
            <person name="Tomita M."/>
            <person name="Numata K."/>
            <person name="Arakawa K."/>
        </authorList>
    </citation>
    <scope>NUCLEOTIDE SEQUENCE [LARGE SCALE GENOMIC DNA]</scope>
</reference>
<proteinExistence type="inferred from homology"/>
<comment type="similarity">
    <text evidence="2 10">Belongs to the Mediator complex subunit 14 family.</text>
</comment>
<evidence type="ECO:0000256" key="6">
    <source>
        <dbReference type="ARBA" id="ARBA00023159"/>
    </source>
</evidence>
<evidence type="ECO:0000313" key="20">
    <source>
        <dbReference type="Proteomes" id="UP000299102"/>
    </source>
</evidence>
<name>A0A4C1UZ11_EUMVA</name>
<evidence type="ECO:0000259" key="14">
    <source>
        <dbReference type="Pfam" id="PF22983"/>
    </source>
</evidence>
<dbReference type="PANTHER" id="PTHR12809:SF2">
    <property type="entry name" value="MEDIATOR OF RNA POLYMERASE II TRANSCRIPTION SUBUNIT 14"/>
    <property type="match status" value="1"/>
</dbReference>
<evidence type="ECO:0000259" key="17">
    <source>
        <dbReference type="Pfam" id="PF25067"/>
    </source>
</evidence>
<accession>A0A4C1UZ11</accession>
<dbReference type="Pfam" id="PF25069">
    <property type="entry name" value="Med14_C"/>
    <property type="match status" value="1"/>
</dbReference>
<dbReference type="InterPro" id="IPR055122">
    <property type="entry name" value="Med14_N"/>
</dbReference>
<dbReference type="Proteomes" id="UP000299102">
    <property type="component" value="Unassembled WGS sequence"/>
</dbReference>
<feature type="domain" description="Mediator of RNA polymerase II transcription subunit 14 RM5" evidence="17">
    <location>
        <begin position="720"/>
        <end position="808"/>
    </location>
</feature>
<dbReference type="InterPro" id="IPR056878">
    <property type="entry name" value="RM5_Med14"/>
</dbReference>
<feature type="domain" description="Mediator of RNA polymerase II transcription subunit 14 RM8" evidence="14">
    <location>
        <begin position="1271"/>
        <end position="1345"/>
    </location>
</feature>
<keyword evidence="7 10" id="KW-0804">Transcription</keyword>
<keyword evidence="4" id="KW-0677">Repeat</keyword>
<evidence type="ECO:0000256" key="4">
    <source>
        <dbReference type="ARBA" id="ARBA00022737"/>
    </source>
</evidence>
<evidence type="ECO:0000259" key="18">
    <source>
        <dbReference type="Pfam" id="PF25069"/>
    </source>
</evidence>
<evidence type="ECO:0000259" key="13">
    <source>
        <dbReference type="Pfam" id="PF22981"/>
    </source>
</evidence>
<feature type="domain" description="Mediator complex subunit MED14 N-terminal" evidence="12">
    <location>
        <begin position="174"/>
        <end position="274"/>
    </location>
</feature>
<feature type="compositionally biased region" description="Pro residues" evidence="11">
    <location>
        <begin position="1182"/>
        <end position="1192"/>
    </location>
</feature>
<dbReference type="GO" id="GO:0016592">
    <property type="term" value="C:mediator complex"/>
    <property type="evidence" value="ECO:0007669"/>
    <property type="project" value="UniProtKB-UniRule"/>
</dbReference>
<feature type="compositionally biased region" description="Gly residues" evidence="11">
    <location>
        <begin position="1134"/>
        <end position="1145"/>
    </location>
</feature>
<dbReference type="GO" id="GO:0070847">
    <property type="term" value="C:core mediator complex"/>
    <property type="evidence" value="ECO:0007669"/>
    <property type="project" value="TreeGrafter"/>
</dbReference>
<dbReference type="Pfam" id="PF22983">
    <property type="entry name" value="RM8_Med14"/>
    <property type="match status" value="1"/>
</dbReference>
<comment type="function">
    <text evidence="10">Component of the Mediator complex, a coactivator involved in the regulated transcription of nearly all RNA polymerase II-dependent genes. Mediator functions as a bridge to convey information from gene-specific regulatory proteins to the basal RNA polymerase II transcription machinery. Mediator is recruited to promoters by direct interactions with regulatory proteins and serves as a scaffold for the assembly of a functional preinitiation complex with RNA polymerase II and the general transcription factors.</text>
</comment>
<feature type="domain" description="Mediator complex subunit MED14 N-terminal" evidence="12">
    <location>
        <begin position="23"/>
        <end position="129"/>
    </location>
</feature>
<dbReference type="STRING" id="151549.A0A4C1UZ11"/>
<dbReference type="PANTHER" id="PTHR12809">
    <property type="entry name" value="MEDIATOR COMPLEX SUBUNIT"/>
    <property type="match status" value="1"/>
</dbReference>
<evidence type="ECO:0000259" key="15">
    <source>
        <dbReference type="Pfam" id="PF22984"/>
    </source>
</evidence>
<dbReference type="GO" id="GO:0006357">
    <property type="term" value="P:regulation of transcription by RNA polymerase II"/>
    <property type="evidence" value="ECO:0007669"/>
    <property type="project" value="InterPro"/>
</dbReference>
<evidence type="ECO:0000256" key="7">
    <source>
        <dbReference type="ARBA" id="ARBA00023163"/>
    </source>
</evidence>
<dbReference type="InterPro" id="IPR013947">
    <property type="entry name" value="Mediator_Med14"/>
</dbReference>
<comment type="subcellular location">
    <subcellularLocation>
        <location evidence="1 10">Nucleus</location>
    </subcellularLocation>
</comment>
<evidence type="ECO:0000259" key="16">
    <source>
        <dbReference type="Pfam" id="PF25065"/>
    </source>
</evidence>
<dbReference type="OrthoDB" id="205099at2759"/>
<feature type="domain" description="Mediator of RNA polymerase II transcription subunit 14 RM6" evidence="15">
    <location>
        <begin position="849"/>
        <end position="909"/>
    </location>
</feature>
<feature type="compositionally biased region" description="Pro residues" evidence="11">
    <location>
        <begin position="1153"/>
        <end position="1173"/>
    </location>
</feature>
<evidence type="ECO:0000256" key="9">
    <source>
        <dbReference type="ARBA" id="ARBA00032007"/>
    </source>
</evidence>
<keyword evidence="20" id="KW-1185">Reference proteome</keyword>
<feature type="domain" description="Mediator of RNA polymerase II transcription subunit 14 C-terminal" evidence="18">
    <location>
        <begin position="1363"/>
        <end position="1491"/>
    </location>
</feature>
<dbReference type="Pfam" id="PF22984">
    <property type="entry name" value="RM6_Med14"/>
    <property type="match status" value="1"/>
</dbReference>
<evidence type="ECO:0000256" key="11">
    <source>
        <dbReference type="SAM" id="MobiDB-lite"/>
    </source>
</evidence>
<keyword evidence="8 10" id="KW-0539">Nucleus</keyword>
<feature type="domain" description="Mediator of RNA polymerase II transcription subunit 14 RM2" evidence="13">
    <location>
        <begin position="351"/>
        <end position="407"/>
    </location>
</feature>
<evidence type="ECO:0000313" key="19">
    <source>
        <dbReference type="EMBL" id="GBP31257.1"/>
    </source>
</evidence>
<dbReference type="CDD" id="cd22541">
    <property type="entry name" value="SP5_N"/>
    <property type="match status" value="1"/>
</dbReference>
<gene>
    <name evidence="19" type="primary">MED14</name>
    <name evidence="19" type="ORF">EVAR_21537_1</name>
</gene>
<evidence type="ECO:0000256" key="8">
    <source>
        <dbReference type="ARBA" id="ARBA00023242"/>
    </source>
</evidence>
<evidence type="ECO:0000256" key="1">
    <source>
        <dbReference type="ARBA" id="ARBA00004123"/>
    </source>
</evidence>
<feature type="domain" description="Mediator of RNA polymerase II transcription subunit 14 RM3" evidence="16">
    <location>
        <begin position="421"/>
        <end position="528"/>
    </location>
</feature>
<dbReference type="InterPro" id="IPR056879">
    <property type="entry name" value="RM3_Med14"/>
</dbReference>
<dbReference type="Pfam" id="PF22981">
    <property type="entry name" value="RM2_Med14"/>
    <property type="match status" value="1"/>
</dbReference>
<comment type="subunit">
    <text evidence="10">Component of the Mediator complex.</text>
</comment>
<keyword evidence="5 10" id="KW-0805">Transcription regulation</keyword>
<dbReference type="InterPro" id="IPR056877">
    <property type="entry name" value="Med14_C"/>
</dbReference>
<evidence type="ECO:0000256" key="2">
    <source>
        <dbReference type="ARBA" id="ARBA00007813"/>
    </source>
</evidence>